<dbReference type="PANTHER" id="PTHR32387">
    <property type="entry name" value="WU:FJ29H11"/>
    <property type="match status" value="1"/>
</dbReference>
<organism evidence="1">
    <name type="scientific">Prunus dulcis</name>
    <name type="common">Almond</name>
    <name type="synonym">Amygdalus dulcis</name>
    <dbReference type="NCBI Taxonomy" id="3755"/>
    <lineage>
        <taxon>Eukaryota</taxon>
        <taxon>Viridiplantae</taxon>
        <taxon>Streptophyta</taxon>
        <taxon>Embryophyta</taxon>
        <taxon>Tracheophyta</taxon>
        <taxon>Spermatophyta</taxon>
        <taxon>Magnoliopsida</taxon>
        <taxon>eudicotyledons</taxon>
        <taxon>Gunneridae</taxon>
        <taxon>Pentapetalae</taxon>
        <taxon>rosids</taxon>
        <taxon>fabids</taxon>
        <taxon>Rosales</taxon>
        <taxon>Rosaceae</taxon>
        <taxon>Amygdaloideae</taxon>
        <taxon>Amygdaleae</taxon>
        <taxon>Prunus</taxon>
    </lineage>
</organism>
<reference evidence="1" key="1">
    <citation type="journal article" date="2019" name="Science">
        <title>Mutation of a bHLH transcription factor allowed almond domestication.</title>
        <authorList>
            <person name="Sanchez-Perez R."/>
            <person name="Pavan S."/>
            <person name="Mazzeo R."/>
            <person name="Moldovan C."/>
            <person name="Aiese Cigliano R."/>
            <person name="Del Cueto J."/>
            <person name="Ricciardi F."/>
            <person name="Lotti C."/>
            <person name="Ricciardi L."/>
            <person name="Dicenta F."/>
            <person name="Lopez-Marques R.L."/>
            <person name="Lindberg Moller B."/>
        </authorList>
    </citation>
    <scope>NUCLEOTIDE SEQUENCE</scope>
</reference>
<proteinExistence type="predicted"/>
<dbReference type="GO" id="GO:0048364">
    <property type="term" value="P:root development"/>
    <property type="evidence" value="ECO:0007669"/>
    <property type="project" value="TreeGrafter"/>
</dbReference>
<name>A0A4Y1QND4_PRUDU</name>
<dbReference type="InterPro" id="IPR052957">
    <property type="entry name" value="Auxin_embryo_med"/>
</dbReference>
<dbReference type="GO" id="GO:0005634">
    <property type="term" value="C:nucleus"/>
    <property type="evidence" value="ECO:0007669"/>
    <property type="project" value="TreeGrafter"/>
</dbReference>
<dbReference type="GO" id="GO:0010305">
    <property type="term" value="P:leaf vascular tissue pattern formation"/>
    <property type="evidence" value="ECO:0007669"/>
    <property type="project" value="TreeGrafter"/>
</dbReference>
<protein>
    <submittedName>
        <fullName evidence="1">Uncharacterized protein</fullName>
    </submittedName>
</protein>
<dbReference type="GO" id="GO:0009793">
    <property type="term" value="P:embryo development ending in seed dormancy"/>
    <property type="evidence" value="ECO:0007669"/>
    <property type="project" value="TreeGrafter"/>
</dbReference>
<dbReference type="PANTHER" id="PTHR32387:SF0">
    <property type="entry name" value="PROTEIN NO VEIN"/>
    <property type="match status" value="1"/>
</dbReference>
<evidence type="ECO:0000313" key="1">
    <source>
        <dbReference type="EMBL" id="BBG93354.1"/>
    </source>
</evidence>
<dbReference type="AlphaFoldDB" id="A0A4Y1QND4"/>
<gene>
    <name evidence="1" type="ORF">Prudu_001336</name>
</gene>
<sequence length="458" mass="51745">MDGTYVAVDKGPIWLHFDALKTGFEGQHGLESFPDLYANLQIKLFWDKDSISLGLNATDWESPELVQLLSLLSRENNKKGSEYLLEVLDTLWDDCYSDKTTGYCTSKSVADRQPFRSSFISCICDAQWVVSTMDDELHYPKDLYHNCDPVRSILGTSAPFSVPKVRSGKFASDIGFKTRVSLGDVFEILKLWRWENPFRASFSHEDVVSGIFLSPEEVYWDDSTSFVNHIKGIRPQYSSTGLHDFFVGGCGVHEIPALRSYLRVLLDLSNIALPSQAANAVFQVFLKWTDGLKSGLSAEDIVYLKDSLTNIECTVLPTVQDKWVSLHPSFGHVFWCDDIELRKQFMHLDDVDFLYFGELSNADVEMLFKKVSILLKALGIPALSEAVTREAIFYGLADCSTKAALMDWALPYVQRYLQSNVIKSSGRKSNKRLRCSCLLQGSNLYTTQEPDSHASRFD</sequence>
<accession>A0A4Y1QND4</accession>
<dbReference type="EMBL" id="AP019297">
    <property type="protein sequence ID" value="BBG93354.1"/>
    <property type="molecule type" value="Genomic_DNA"/>
</dbReference>